<dbReference type="HOGENOM" id="CLU_025574_0_0_5"/>
<comment type="similarity">
    <text evidence="7">Belongs to the transglycosylase MltG family.</text>
</comment>
<evidence type="ECO:0000256" key="5">
    <source>
        <dbReference type="ARBA" id="ARBA00023239"/>
    </source>
</evidence>
<dbReference type="PANTHER" id="PTHR30518">
    <property type="entry name" value="ENDOLYTIC MUREIN TRANSGLYCOSYLASE"/>
    <property type="match status" value="1"/>
</dbReference>
<keyword evidence="9" id="KW-1185">Reference proteome</keyword>
<dbReference type="EMBL" id="CP003740">
    <property type="protein sequence ID" value="AGI68389.1"/>
    <property type="molecule type" value="Genomic_DNA"/>
</dbReference>
<dbReference type="Gene3D" id="3.30.160.60">
    <property type="entry name" value="Classic Zinc Finger"/>
    <property type="match status" value="1"/>
</dbReference>
<dbReference type="GO" id="GO:0071555">
    <property type="term" value="P:cell wall organization"/>
    <property type="evidence" value="ECO:0007669"/>
    <property type="project" value="UniProtKB-KW"/>
</dbReference>
<keyword evidence="2 7" id="KW-0812">Transmembrane</keyword>
<dbReference type="OrthoDB" id="9814591at2"/>
<dbReference type="PANTHER" id="PTHR30518:SF2">
    <property type="entry name" value="ENDOLYTIC MUREIN TRANSGLYCOSYLASE"/>
    <property type="match status" value="1"/>
</dbReference>
<dbReference type="EC" id="4.2.2.29" evidence="7"/>
<organism evidence="8 9">
    <name type="scientific">Octadecabacter antarcticus 307</name>
    <dbReference type="NCBI Taxonomy" id="391626"/>
    <lineage>
        <taxon>Bacteria</taxon>
        <taxon>Pseudomonadati</taxon>
        <taxon>Pseudomonadota</taxon>
        <taxon>Alphaproteobacteria</taxon>
        <taxon>Rhodobacterales</taxon>
        <taxon>Roseobacteraceae</taxon>
        <taxon>Octadecabacter</taxon>
    </lineage>
</organism>
<keyword evidence="3 7" id="KW-1133">Transmembrane helix</keyword>
<keyword evidence="5 7" id="KW-0456">Lyase</keyword>
<feature type="site" description="Important for catalytic activity" evidence="7">
    <location>
        <position position="260"/>
    </location>
</feature>
<proteinExistence type="inferred from homology"/>
<protein>
    <recommendedName>
        <fullName evidence="7">Endolytic murein transglycosylase</fullName>
        <ecNumber evidence="7">4.2.2.29</ecNumber>
    </recommendedName>
    <alternativeName>
        <fullName evidence="7">Peptidoglycan lytic transglycosylase</fullName>
    </alternativeName>
    <alternativeName>
        <fullName evidence="7">Peptidoglycan polymerization terminase</fullName>
    </alternativeName>
</protein>
<dbReference type="HAMAP" id="MF_02065">
    <property type="entry name" value="MltG"/>
    <property type="match status" value="1"/>
</dbReference>
<evidence type="ECO:0000256" key="2">
    <source>
        <dbReference type="ARBA" id="ARBA00022692"/>
    </source>
</evidence>
<evidence type="ECO:0000256" key="7">
    <source>
        <dbReference type="HAMAP-Rule" id="MF_02065"/>
    </source>
</evidence>
<dbReference type="GO" id="GO:0005886">
    <property type="term" value="C:plasma membrane"/>
    <property type="evidence" value="ECO:0007669"/>
    <property type="project" value="UniProtKB-UniRule"/>
</dbReference>
<evidence type="ECO:0000256" key="3">
    <source>
        <dbReference type="ARBA" id="ARBA00022989"/>
    </source>
</evidence>
<keyword evidence="1 7" id="KW-1003">Cell membrane</keyword>
<dbReference type="AlphaFoldDB" id="M9R6V0"/>
<dbReference type="Gene3D" id="3.30.1490.480">
    <property type="entry name" value="Endolytic murein transglycosylase"/>
    <property type="match status" value="1"/>
</dbReference>
<dbReference type="eggNOG" id="COG1559">
    <property type="taxonomic scope" value="Bacteria"/>
</dbReference>
<evidence type="ECO:0000313" key="8">
    <source>
        <dbReference type="EMBL" id="AGI68389.1"/>
    </source>
</evidence>
<dbReference type="Pfam" id="PF02618">
    <property type="entry name" value="YceG"/>
    <property type="match status" value="1"/>
</dbReference>
<evidence type="ECO:0000256" key="6">
    <source>
        <dbReference type="ARBA" id="ARBA00023316"/>
    </source>
</evidence>
<keyword evidence="7" id="KW-0997">Cell inner membrane</keyword>
<comment type="function">
    <text evidence="7">Functions as a peptidoglycan terminase that cleaves nascent peptidoglycan strands endolytically to terminate their elongation.</text>
</comment>
<accession>M9R6V0</accession>
<keyword evidence="6 7" id="KW-0961">Cell wall biogenesis/degradation</keyword>
<dbReference type="CDD" id="cd08010">
    <property type="entry name" value="MltG_like"/>
    <property type="match status" value="1"/>
</dbReference>
<comment type="catalytic activity">
    <reaction evidence="7">
        <text>a peptidoglycan chain = a peptidoglycan chain with N-acetyl-1,6-anhydromuramyl-[peptide] at the reducing end + a peptidoglycan chain with N-acetylglucosamine at the non-reducing end.</text>
        <dbReference type="EC" id="4.2.2.29"/>
    </reaction>
</comment>
<dbReference type="RefSeq" id="WP_015500386.1">
    <property type="nucleotide sequence ID" value="NC_020911.1"/>
</dbReference>
<dbReference type="GO" id="GO:0009252">
    <property type="term" value="P:peptidoglycan biosynthetic process"/>
    <property type="evidence" value="ECO:0007669"/>
    <property type="project" value="UniProtKB-UniRule"/>
</dbReference>
<dbReference type="GO" id="GO:0008932">
    <property type="term" value="F:lytic endotransglycosylase activity"/>
    <property type="evidence" value="ECO:0007669"/>
    <property type="project" value="UniProtKB-UniRule"/>
</dbReference>
<dbReference type="NCBIfam" id="TIGR00247">
    <property type="entry name" value="endolytic transglycosylase MltG"/>
    <property type="match status" value="1"/>
</dbReference>
<evidence type="ECO:0000313" key="9">
    <source>
        <dbReference type="Proteomes" id="UP000005307"/>
    </source>
</evidence>
<dbReference type="KEGG" id="oat:OAN307_c28140"/>
<evidence type="ECO:0000256" key="1">
    <source>
        <dbReference type="ARBA" id="ARBA00022475"/>
    </source>
</evidence>
<evidence type="ECO:0000256" key="4">
    <source>
        <dbReference type="ARBA" id="ARBA00023136"/>
    </source>
</evidence>
<dbReference type="InterPro" id="IPR003770">
    <property type="entry name" value="MLTG-like"/>
</dbReference>
<keyword evidence="4 7" id="KW-0472">Membrane</keyword>
<gene>
    <name evidence="7" type="primary">mltG</name>
    <name evidence="8" type="ORF">OAN307_c28140</name>
</gene>
<dbReference type="STRING" id="391626.OAN307_c28140"/>
<sequence length="391" mass="41939">MWKHIAANALTFLIVALFLGGGVIVWGTNEYSAEGPLEQAICVQVRSGSNMRIVSDDLADQNAISSLAIFRMGVDYSDKASLLKAGSFLVPKGSSMAEIVDIVTRGGQSTCGTEIVYRVGVTRVVAQVRELEPASGRFVELASFEPALVDEPPVAYAETRAADDTQYRVVIAEGVTSWQVVQALNSLDFMDGEVADVPLEGTLAPDSYQVQPGDSVAELLAMMESAQARILAAAWAQRADGLPLSSPQEALILASIIEKEASTSDERFDVASVFVNRLNLGMRLQTDPTVIYGVTEGRGVLGRGLRQSELRAETPWNTYVISGLPETPIANPGSATIQAALNPAITDFIFFVAKTLDPRDGHNFAVTLADHNSNVAIYRAFEAERDALGDN</sequence>
<name>M9R6V0_9RHOB</name>
<reference evidence="8 9" key="1">
    <citation type="journal article" date="2013" name="PLoS ONE">
        <title>Poles Apart: Arctic and Antarctic Octadecabacter strains Share High Genome Plasticity and a New Type of Xanthorhodopsin.</title>
        <authorList>
            <person name="Vollmers J."/>
            <person name="Voget S."/>
            <person name="Dietrich S."/>
            <person name="Gollnow K."/>
            <person name="Smits M."/>
            <person name="Meyer K."/>
            <person name="Brinkhoff T."/>
            <person name="Simon M."/>
            <person name="Daniel R."/>
        </authorList>
    </citation>
    <scope>NUCLEOTIDE SEQUENCE [LARGE SCALE GENOMIC DNA]</scope>
    <source>
        <strain evidence="8 9">307</strain>
    </source>
</reference>
<dbReference type="Proteomes" id="UP000005307">
    <property type="component" value="Chromosome"/>
</dbReference>